<evidence type="ECO:0000313" key="14">
    <source>
        <dbReference type="EMBL" id="GBG92082.1"/>
    </source>
</evidence>
<dbReference type="PANTHER" id="PTHR14217:SF39">
    <property type="entry name" value="INOSITOL-TETRAKISPHOSPHATE 1-KINASE 3"/>
    <property type="match status" value="1"/>
</dbReference>
<feature type="binding site" evidence="10">
    <location>
        <begin position="177"/>
        <end position="188"/>
    </location>
    <ligand>
        <name>ATP</name>
        <dbReference type="ChEBI" id="CHEBI:30616"/>
    </ligand>
</feature>
<feature type="binding site" evidence="11">
    <location>
        <position position="288"/>
    </location>
    <ligand>
        <name>Mg(2+)</name>
        <dbReference type="ChEBI" id="CHEBI:18420"/>
        <label>1</label>
    </ligand>
</feature>
<keyword evidence="15" id="KW-1185">Reference proteome</keyword>
<dbReference type="Proteomes" id="UP000265515">
    <property type="component" value="Unassembled WGS sequence"/>
</dbReference>
<comment type="similarity">
    <text evidence="1 9">Belongs to the ITPK1 family.</text>
</comment>
<reference evidence="14 15" key="1">
    <citation type="journal article" date="2018" name="Cell">
        <title>The Chara Genome: Secondary Complexity and Implications for Plant Terrestrialization.</title>
        <authorList>
            <person name="Nishiyama T."/>
            <person name="Sakayama H."/>
            <person name="Vries J.D."/>
            <person name="Buschmann H."/>
            <person name="Saint-Marcoux D."/>
            <person name="Ullrich K.K."/>
            <person name="Haas F.B."/>
            <person name="Vanderstraeten L."/>
            <person name="Becker D."/>
            <person name="Lang D."/>
            <person name="Vosolsobe S."/>
            <person name="Rombauts S."/>
            <person name="Wilhelmsson P.K.I."/>
            <person name="Janitza P."/>
            <person name="Kern R."/>
            <person name="Heyl A."/>
            <person name="Rumpler F."/>
            <person name="Villalobos L.I.A.C."/>
            <person name="Clay J.M."/>
            <person name="Skokan R."/>
            <person name="Toyoda A."/>
            <person name="Suzuki Y."/>
            <person name="Kagoshima H."/>
            <person name="Schijlen E."/>
            <person name="Tajeshwar N."/>
            <person name="Catarino B."/>
            <person name="Hetherington A.J."/>
            <person name="Saltykova A."/>
            <person name="Bonnot C."/>
            <person name="Breuninger H."/>
            <person name="Symeonidi A."/>
            <person name="Radhakrishnan G.V."/>
            <person name="Van Nieuwerburgh F."/>
            <person name="Deforce D."/>
            <person name="Chang C."/>
            <person name="Karol K.G."/>
            <person name="Hedrich R."/>
            <person name="Ulvskov P."/>
            <person name="Glockner G."/>
            <person name="Delwiche C.F."/>
            <person name="Petrasek J."/>
            <person name="Van de Peer Y."/>
            <person name="Friml J."/>
            <person name="Beilby M."/>
            <person name="Dolan L."/>
            <person name="Kohara Y."/>
            <person name="Sugano S."/>
            <person name="Fujiyama A."/>
            <person name="Delaux P.-M."/>
            <person name="Quint M."/>
            <person name="TheiBen G."/>
            <person name="Hagemann M."/>
            <person name="Harholt J."/>
            <person name="Dunand C."/>
            <person name="Zachgo S."/>
            <person name="Langdale J."/>
            <person name="Maumus F."/>
            <person name="Straeten D.V.D."/>
            <person name="Gould S.B."/>
            <person name="Rensing S.A."/>
        </authorList>
    </citation>
    <scope>NUCLEOTIDE SEQUENCE [LARGE SCALE GENOMIC DNA]</scope>
    <source>
        <strain evidence="14 15">S276</strain>
    </source>
</reference>
<proteinExistence type="inferred from homology"/>
<name>A0A388MC82_CHABU</name>
<dbReference type="GO" id="GO:0052726">
    <property type="term" value="F:inositol-1,3,4-trisphosphate 5-kinase activity"/>
    <property type="evidence" value="ECO:0007669"/>
    <property type="project" value="InterPro"/>
</dbReference>
<feature type="binding site" evidence="10">
    <location>
        <position position="146"/>
    </location>
    <ligand>
        <name>ATP</name>
        <dbReference type="ChEBI" id="CHEBI:30616"/>
    </ligand>
</feature>
<evidence type="ECO:0000256" key="8">
    <source>
        <dbReference type="ARBA" id="ARBA00022842"/>
    </source>
</evidence>
<comment type="cofactor">
    <cofactor evidence="9 11">
        <name>Mg(2+)</name>
        <dbReference type="ChEBI" id="CHEBI:18420"/>
    </cofactor>
    <text evidence="9 11">Binds 2 magnesium ions per subunit.</text>
</comment>
<feature type="binding site" evidence="10">
    <location>
        <position position="59"/>
    </location>
    <ligand>
        <name>1D-myo-inositol 1,3,4-trisphosphate</name>
        <dbReference type="ChEBI" id="CHEBI:58414"/>
    </ligand>
</feature>
<dbReference type="InterPro" id="IPR040464">
    <property type="entry name" value="InsP(3)kin_ATP-grasp"/>
</dbReference>
<dbReference type="PIRSF" id="PIRSF038186">
    <property type="entry name" value="ITPK"/>
    <property type="match status" value="1"/>
</dbReference>
<feature type="binding site" evidence="10">
    <location>
        <position position="94"/>
    </location>
    <ligand>
        <name>ATP</name>
        <dbReference type="ChEBI" id="CHEBI:30616"/>
    </ligand>
</feature>
<dbReference type="GO" id="GO:0052725">
    <property type="term" value="F:inositol-1,3,4-trisphosphate 6-kinase activity"/>
    <property type="evidence" value="ECO:0007669"/>
    <property type="project" value="InterPro"/>
</dbReference>
<dbReference type="GO" id="GO:0032957">
    <property type="term" value="P:inositol trisphosphate metabolic process"/>
    <property type="evidence" value="ECO:0007669"/>
    <property type="project" value="InterPro"/>
</dbReference>
<feature type="binding site" evidence="11">
    <location>
        <position position="288"/>
    </location>
    <ligand>
        <name>Mg(2+)</name>
        <dbReference type="ChEBI" id="CHEBI:18420"/>
        <label>2</label>
    </ligand>
</feature>
<keyword evidence="7 9" id="KW-0067">ATP-binding</keyword>
<protein>
    <recommendedName>
        <fullName evidence="9">Inositol-tetrakisphosphate 1-kinase</fullName>
        <ecNumber evidence="9">2.7.1.134</ecNumber>
    </recommendedName>
</protein>
<evidence type="ECO:0000256" key="6">
    <source>
        <dbReference type="ARBA" id="ARBA00022777"/>
    </source>
</evidence>
<evidence type="ECO:0000256" key="4">
    <source>
        <dbReference type="ARBA" id="ARBA00022723"/>
    </source>
</evidence>
<feature type="domain" description="Inositol 1,3,4-trisphosphate 5/6-kinase ATP-grasp" evidence="12">
    <location>
        <begin position="110"/>
        <end position="311"/>
    </location>
</feature>
<dbReference type="OMA" id="WFRDMED"/>
<dbReference type="InterPro" id="IPR008656">
    <property type="entry name" value="Inositol_tetrakis-P_1-kinase"/>
</dbReference>
<dbReference type="Pfam" id="PF05770">
    <property type="entry name" value="Ins134_P3_kin"/>
    <property type="match status" value="1"/>
</dbReference>
<organism evidence="14 15">
    <name type="scientific">Chara braunii</name>
    <name type="common">Braun's stonewort</name>
    <dbReference type="NCBI Taxonomy" id="69332"/>
    <lineage>
        <taxon>Eukaryota</taxon>
        <taxon>Viridiplantae</taxon>
        <taxon>Streptophyta</taxon>
        <taxon>Charophyceae</taxon>
        <taxon>Charales</taxon>
        <taxon>Characeae</taxon>
        <taxon>Chara</taxon>
    </lineage>
</organism>
<dbReference type="STRING" id="69332.A0A388MC82"/>
<evidence type="ECO:0000256" key="7">
    <source>
        <dbReference type="ARBA" id="ARBA00022840"/>
    </source>
</evidence>
<evidence type="ECO:0000313" key="15">
    <source>
        <dbReference type="Proteomes" id="UP000265515"/>
    </source>
</evidence>
<dbReference type="AlphaFoldDB" id="A0A388MC82"/>
<dbReference type="GO" id="GO:0047325">
    <property type="term" value="F:inositol-3,4,5,6-tetrakisphosphate 1-kinase activity"/>
    <property type="evidence" value="ECO:0007669"/>
    <property type="project" value="UniProtKB-EC"/>
</dbReference>
<gene>
    <name evidence="14" type="ORF">CBR_g54337</name>
</gene>
<keyword evidence="3 9" id="KW-0808">Transferase</keyword>
<feature type="binding site" evidence="10">
    <location>
        <position position="290"/>
    </location>
    <ligand>
        <name>1D-myo-inositol 1,3,4-trisphosphate</name>
        <dbReference type="ChEBI" id="CHEBI:58414"/>
    </ligand>
</feature>
<evidence type="ECO:0000256" key="10">
    <source>
        <dbReference type="PIRSR" id="PIRSR038186-1"/>
    </source>
</evidence>
<feature type="binding site" evidence="11">
    <location>
        <position position="272"/>
    </location>
    <ligand>
        <name>Mg(2+)</name>
        <dbReference type="ChEBI" id="CHEBI:18420"/>
        <label>1</label>
    </ligand>
</feature>
<feature type="binding site" evidence="10">
    <location>
        <position position="203"/>
    </location>
    <ligand>
        <name>ATP</name>
        <dbReference type="ChEBI" id="CHEBI:30616"/>
    </ligand>
</feature>
<dbReference type="InterPro" id="IPR041429">
    <property type="entry name" value="ITPK1_N"/>
</dbReference>
<keyword evidence="6 9" id="KW-0418">Kinase</keyword>
<dbReference type="OrthoDB" id="25308at2759"/>
<dbReference type="GO" id="GO:0005737">
    <property type="term" value="C:cytoplasm"/>
    <property type="evidence" value="ECO:0007669"/>
    <property type="project" value="TreeGrafter"/>
</dbReference>
<dbReference type="EC" id="2.7.1.134" evidence="9"/>
<dbReference type="Gramene" id="GBG92082">
    <property type="protein sequence ID" value="GBG92082"/>
    <property type="gene ID" value="CBR_g54337"/>
</dbReference>
<keyword evidence="4 9" id="KW-0479">Metal-binding</keyword>
<evidence type="ECO:0000256" key="3">
    <source>
        <dbReference type="ARBA" id="ARBA00022679"/>
    </source>
</evidence>
<feature type="binding site" evidence="10">
    <location>
        <position position="294"/>
    </location>
    <ligand>
        <name>1D-myo-inositol 1,3,4-trisphosphate</name>
        <dbReference type="ChEBI" id="CHEBI:58414"/>
    </ligand>
</feature>
<accession>A0A388MC82</accession>
<evidence type="ECO:0000256" key="1">
    <source>
        <dbReference type="ARBA" id="ARBA00009601"/>
    </source>
</evidence>
<evidence type="ECO:0000256" key="9">
    <source>
        <dbReference type="PIRNR" id="PIRNR038186"/>
    </source>
</evidence>
<feature type="binding site" evidence="10">
    <location>
        <position position="20"/>
    </location>
    <ligand>
        <name>1D-myo-inositol 1,3,4-trisphosphate</name>
        <dbReference type="ChEBI" id="CHEBI:58414"/>
    </ligand>
</feature>
<evidence type="ECO:0000259" key="12">
    <source>
        <dbReference type="Pfam" id="PF05770"/>
    </source>
</evidence>
<evidence type="ECO:0000256" key="11">
    <source>
        <dbReference type="PIRSR" id="PIRSR038186-2"/>
    </source>
</evidence>
<dbReference type="PANTHER" id="PTHR14217">
    <property type="entry name" value="INOSITOL-TETRAKISPHOSPHATE 1-KINASE"/>
    <property type="match status" value="1"/>
</dbReference>
<evidence type="ECO:0000259" key="13">
    <source>
        <dbReference type="Pfam" id="PF17927"/>
    </source>
</evidence>
<feature type="binding site" evidence="10">
    <location>
        <position position="188"/>
    </location>
    <ligand>
        <name>1D-myo-inositol 1,3,4-trisphosphate</name>
        <dbReference type="ChEBI" id="CHEBI:58414"/>
    </ligand>
</feature>
<comment type="function">
    <text evidence="9">Kinase that can phosphorylate various inositol polyphosphate such as Ins(3,4,5,6)P4 or Ins(1,3,4)P3.</text>
</comment>
<evidence type="ECO:0000256" key="2">
    <source>
        <dbReference type="ARBA" id="ARBA00011245"/>
    </source>
</evidence>
<dbReference type="GO" id="GO:0000287">
    <property type="term" value="F:magnesium ion binding"/>
    <property type="evidence" value="ECO:0007669"/>
    <property type="project" value="InterPro"/>
</dbReference>
<keyword evidence="8 9" id="KW-0460">Magnesium</keyword>
<dbReference type="EMBL" id="BFEA01000997">
    <property type="protein sequence ID" value="GBG92082.1"/>
    <property type="molecule type" value="Genomic_DNA"/>
</dbReference>
<comment type="subunit">
    <text evidence="2 9">Monomer.</text>
</comment>
<feature type="domain" description="Inositol-tetrakisphosphate 1-kinase N-terminal" evidence="13">
    <location>
        <begin position="14"/>
        <end position="86"/>
    </location>
</feature>
<dbReference type="Pfam" id="PF17927">
    <property type="entry name" value="Ins134_P3_kin_N"/>
    <property type="match status" value="1"/>
</dbReference>
<comment type="catalytic activity">
    <reaction evidence="9">
        <text>1D-myo-inositol 3,4,5,6-tetrakisphosphate + ATP = 1D-myo-inositol 1,3,4,5,6-pentakisphosphate + ADP + H(+)</text>
        <dbReference type="Rhea" id="RHEA:12452"/>
        <dbReference type="ChEBI" id="CHEBI:15378"/>
        <dbReference type="ChEBI" id="CHEBI:30616"/>
        <dbReference type="ChEBI" id="CHEBI:57539"/>
        <dbReference type="ChEBI" id="CHEBI:57733"/>
        <dbReference type="ChEBI" id="CHEBI:456216"/>
        <dbReference type="EC" id="2.7.1.134"/>
    </reaction>
</comment>
<sequence>MASLGGSKVVRVGFSFRKKKNFFSAKFLEHARSRGVTFLEVKQGIPLVEQGPFDIILHKRNDSDWFRDMEDYKSQHPHVELIEPAEGVLALDNREHQLRAAQLLDLKEFHGKVVTPKQVRIESHTPTKSIRRMLAEAGISVPFIVKPLANSIDGSHDLQIVYRMEGVDQLRPPLLLQEFVDHGGVCFKLYVIGKSFTCVRRRSVPDIGEIASDDPDAQPLLGAIRPLPKLSSIPVEQGDMVNDSVRNPEPEFLERLSAELTRCLKLRLFNVDLLPEGGTNGDRFVLIDVNYFPGYNKNPGYEVPFIDFILEVAAEVNRRKVTLM</sequence>
<dbReference type="GO" id="GO:0005524">
    <property type="term" value="F:ATP binding"/>
    <property type="evidence" value="ECO:0007669"/>
    <property type="project" value="UniProtKB-KW"/>
</dbReference>
<comment type="caution">
    <text evidence="14">The sequence shown here is derived from an EMBL/GenBank/DDBJ whole genome shotgun (WGS) entry which is preliminary data.</text>
</comment>
<feature type="binding site" evidence="11">
    <location>
        <position position="290"/>
    </location>
    <ligand>
        <name>Mg(2+)</name>
        <dbReference type="ChEBI" id="CHEBI:18420"/>
        <label>2</label>
    </ligand>
</feature>
<feature type="binding site" evidence="10">
    <location>
        <position position="156"/>
    </location>
    <ligand>
        <name>1D-myo-inositol 1,3,4-trisphosphate</name>
        <dbReference type="ChEBI" id="CHEBI:58414"/>
    </ligand>
</feature>
<dbReference type="SUPFAM" id="SSF56059">
    <property type="entry name" value="Glutathione synthetase ATP-binding domain-like"/>
    <property type="match status" value="1"/>
</dbReference>
<dbReference type="Gene3D" id="3.30.470.20">
    <property type="entry name" value="ATP-grasp fold, B domain"/>
    <property type="match status" value="1"/>
</dbReference>
<keyword evidence="5 9" id="KW-0547">Nucleotide-binding</keyword>
<evidence type="ECO:0000256" key="5">
    <source>
        <dbReference type="ARBA" id="ARBA00022741"/>
    </source>
</evidence>